<feature type="region of interest" description="Disordered" evidence="1">
    <location>
        <begin position="1"/>
        <end position="57"/>
    </location>
</feature>
<comment type="caution">
    <text evidence="2">The sequence shown here is derived from an EMBL/GenBank/DDBJ whole genome shotgun (WGS) entry which is preliminary data.</text>
</comment>
<organism evidence="2 3">
    <name type="scientific">Phytophthora palmivora</name>
    <dbReference type="NCBI Taxonomy" id="4796"/>
    <lineage>
        <taxon>Eukaryota</taxon>
        <taxon>Sar</taxon>
        <taxon>Stramenopiles</taxon>
        <taxon>Oomycota</taxon>
        <taxon>Peronosporomycetes</taxon>
        <taxon>Peronosporales</taxon>
        <taxon>Peronosporaceae</taxon>
        <taxon>Phytophthora</taxon>
    </lineage>
</organism>
<name>A0A2P4XNB2_9STRA</name>
<dbReference type="SUPFAM" id="SSF56672">
    <property type="entry name" value="DNA/RNA polymerases"/>
    <property type="match status" value="1"/>
</dbReference>
<keyword evidence="2" id="KW-0548">Nucleotidyltransferase</keyword>
<proteinExistence type="predicted"/>
<keyword evidence="3" id="KW-1185">Reference proteome</keyword>
<keyword evidence="2" id="KW-0808">Transferase</keyword>
<dbReference type="InterPro" id="IPR043502">
    <property type="entry name" value="DNA/RNA_pol_sf"/>
</dbReference>
<dbReference type="AlphaFoldDB" id="A0A2P4XNB2"/>
<protein>
    <submittedName>
        <fullName evidence="2">Reverse transcriptase</fullName>
    </submittedName>
</protein>
<evidence type="ECO:0000313" key="2">
    <source>
        <dbReference type="EMBL" id="POM67038.1"/>
    </source>
</evidence>
<sequence>MTRNPPEVPQKICQDEEAALRKSRVGTRSSRGLLRNSVRTQGRVPGQNSCGTSAGELPQEKRIQHEINLVLSTKYCVTRQWPLSTQQAKAMDDFFESRHSAGKVQESKFPYSAPTFCVQEPQGG</sequence>
<reference evidence="2 3" key="1">
    <citation type="journal article" date="2017" name="Genome Biol. Evol.">
        <title>Phytophthora megakarya and P. palmivora, closely related causal agents of cacao black pod rot, underwent increases in genome sizes and gene numbers by different mechanisms.</title>
        <authorList>
            <person name="Ali S.S."/>
            <person name="Shao J."/>
            <person name="Lary D.J."/>
            <person name="Kronmiller B."/>
            <person name="Shen D."/>
            <person name="Strem M.D."/>
            <person name="Amoako-Attah I."/>
            <person name="Akrofi A.Y."/>
            <person name="Begoude B.A."/>
            <person name="Ten Hoopen G.M."/>
            <person name="Coulibaly K."/>
            <person name="Kebe B.I."/>
            <person name="Melnick R.L."/>
            <person name="Guiltinan M.J."/>
            <person name="Tyler B.M."/>
            <person name="Meinhardt L.W."/>
            <person name="Bailey B.A."/>
        </authorList>
    </citation>
    <scope>NUCLEOTIDE SEQUENCE [LARGE SCALE GENOMIC DNA]</scope>
    <source>
        <strain evidence="3">sbr112.9</strain>
    </source>
</reference>
<keyword evidence="2" id="KW-0695">RNA-directed DNA polymerase</keyword>
<dbReference type="Proteomes" id="UP000237271">
    <property type="component" value="Unassembled WGS sequence"/>
</dbReference>
<evidence type="ECO:0000256" key="1">
    <source>
        <dbReference type="SAM" id="MobiDB-lite"/>
    </source>
</evidence>
<dbReference type="OrthoDB" id="108449at2759"/>
<gene>
    <name evidence="2" type="ORF">PHPALM_17016</name>
</gene>
<dbReference type="Gene3D" id="3.10.10.10">
    <property type="entry name" value="HIV Type 1 Reverse Transcriptase, subunit A, domain 1"/>
    <property type="match status" value="1"/>
</dbReference>
<evidence type="ECO:0000313" key="3">
    <source>
        <dbReference type="Proteomes" id="UP000237271"/>
    </source>
</evidence>
<dbReference type="GO" id="GO:0003964">
    <property type="term" value="F:RNA-directed DNA polymerase activity"/>
    <property type="evidence" value="ECO:0007669"/>
    <property type="project" value="UniProtKB-KW"/>
</dbReference>
<accession>A0A2P4XNB2</accession>
<dbReference type="EMBL" id="NCKW01009484">
    <property type="protein sequence ID" value="POM67038.1"/>
    <property type="molecule type" value="Genomic_DNA"/>
</dbReference>